<dbReference type="Proteomes" id="UP000695000">
    <property type="component" value="Unplaced"/>
</dbReference>
<dbReference type="PANTHER" id="PTHR32546:SF16">
    <property type="entry name" value="G-PROTEIN COUPLED RECEPTOR CG31760-RELATED"/>
    <property type="match status" value="1"/>
</dbReference>
<evidence type="ECO:0000256" key="7">
    <source>
        <dbReference type="ARBA" id="ARBA00023018"/>
    </source>
</evidence>
<evidence type="ECO:0000259" key="19">
    <source>
        <dbReference type="PROSITE" id="PS50259"/>
    </source>
</evidence>
<keyword evidence="9 17" id="KW-0472">Membrane</keyword>
<evidence type="ECO:0000256" key="9">
    <source>
        <dbReference type="ARBA" id="ARBA00023136"/>
    </source>
</evidence>
<evidence type="ECO:0000256" key="15">
    <source>
        <dbReference type="ARBA" id="ARBA00023273"/>
    </source>
</evidence>
<evidence type="ECO:0000313" key="20">
    <source>
        <dbReference type="Proteomes" id="UP000695000"/>
    </source>
</evidence>
<keyword evidence="20" id="KW-1185">Reference proteome</keyword>
<evidence type="ECO:0000313" key="21">
    <source>
        <dbReference type="RefSeq" id="XP_017783461.1"/>
    </source>
</evidence>
<evidence type="ECO:0000256" key="16">
    <source>
        <dbReference type="ARBA" id="ARBA00034104"/>
    </source>
</evidence>
<name>A0ABM1N9G1_NICVS</name>
<evidence type="ECO:0000256" key="5">
    <source>
        <dbReference type="ARBA" id="ARBA00022729"/>
    </source>
</evidence>
<keyword evidence="4 17" id="KW-0812">Transmembrane</keyword>
<feature type="transmembrane region" description="Helical" evidence="17">
    <location>
        <begin position="534"/>
        <end position="557"/>
    </location>
</feature>
<reference evidence="21" key="1">
    <citation type="submission" date="2025-08" db="UniProtKB">
        <authorList>
            <consortium name="RefSeq"/>
        </authorList>
    </citation>
    <scope>IDENTIFICATION</scope>
    <source>
        <tissue evidence="21">Whole Larva</tissue>
    </source>
</reference>
<feature type="transmembrane region" description="Helical" evidence="17">
    <location>
        <begin position="341"/>
        <end position="366"/>
    </location>
</feature>
<proteinExistence type="inferred from homology"/>
<evidence type="ECO:0000256" key="1">
    <source>
        <dbReference type="ARBA" id="ARBA00004487"/>
    </source>
</evidence>
<evidence type="ECO:0000256" key="14">
    <source>
        <dbReference type="ARBA" id="ARBA00023257"/>
    </source>
</evidence>
<keyword evidence="13" id="KW-0807">Transducer</keyword>
<dbReference type="Pfam" id="PF22572">
    <property type="entry name" value="GPR158_179_EC"/>
    <property type="match status" value="1"/>
</dbReference>
<keyword evidence="6 17" id="KW-1133">Transmembrane helix</keyword>
<keyword evidence="12" id="KW-0325">Glycoprotein</keyword>
<dbReference type="InterPro" id="IPR054714">
    <property type="entry name" value="GPR158_179_extracellular"/>
</dbReference>
<keyword evidence="11 21" id="KW-0675">Receptor</keyword>
<evidence type="ECO:0000256" key="17">
    <source>
        <dbReference type="SAM" id="Phobius"/>
    </source>
</evidence>
<accession>A0ABM1N9G1</accession>
<evidence type="ECO:0000256" key="10">
    <source>
        <dbReference type="ARBA" id="ARBA00023157"/>
    </source>
</evidence>
<dbReference type="GeneID" id="108567478"/>
<keyword evidence="14" id="KW-0628">Postsynaptic cell membrane</keyword>
<evidence type="ECO:0000256" key="11">
    <source>
        <dbReference type="ARBA" id="ARBA00023170"/>
    </source>
</evidence>
<evidence type="ECO:0000256" key="13">
    <source>
        <dbReference type="ARBA" id="ARBA00023224"/>
    </source>
</evidence>
<dbReference type="PANTHER" id="PTHR32546">
    <property type="entry name" value="G-PROTEIN COUPLED RECEPTOR 158-RELATED"/>
    <property type="match status" value="1"/>
</dbReference>
<keyword evidence="8" id="KW-0297">G-protein coupled receptor</keyword>
<organism evidence="20 21">
    <name type="scientific">Nicrophorus vespilloides</name>
    <name type="common">Boreal carrion beetle</name>
    <dbReference type="NCBI Taxonomy" id="110193"/>
    <lineage>
        <taxon>Eukaryota</taxon>
        <taxon>Metazoa</taxon>
        <taxon>Ecdysozoa</taxon>
        <taxon>Arthropoda</taxon>
        <taxon>Hexapoda</taxon>
        <taxon>Insecta</taxon>
        <taxon>Pterygota</taxon>
        <taxon>Neoptera</taxon>
        <taxon>Endopterygota</taxon>
        <taxon>Coleoptera</taxon>
        <taxon>Polyphaga</taxon>
        <taxon>Staphyliniformia</taxon>
        <taxon>Silphidae</taxon>
        <taxon>Nicrophorinae</taxon>
        <taxon>Nicrophorus</taxon>
    </lineage>
</organism>
<evidence type="ECO:0000256" key="6">
    <source>
        <dbReference type="ARBA" id="ARBA00022989"/>
    </source>
</evidence>
<evidence type="ECO:0000256" key="18">
    <source>
        <dbReference type="SAM" id="SignalP"/>
    </source>
</evidence>
<feature type="transmembrane region" description="Helical" evidence="17">
    <location>
        <begin position="452"/>
        <end position="474"/>
    </location>
</feature>
<comment type="similarity">
    <text evidence="2">Belongs to the G-protein coupled receptor 3 family.</text>
</comment>
<keyword evidence="10" id="KW-1015">Disulfide bond</keyword>
<gene>
    <name evidence="21" type="primary">LOC108567478</name>
</gene>
<feature type="chain" id="PRO_5046961915" evidence="18">
    <location>
        <begin position="26"/>
        <end position="692"/>
    </location>
</feature>
<comment type="subcellular location">
    <subcellularLocation>
        <location evidence="1">Cell projection</location>
        <location evidence="1">Neuron projection</location>
    </subcellularLocation>
    <subcellularLocation>
        <location evidence="16">Postsynaptic cell membrane</location>
        <topology evidence="16">Multi-pass membrane protein</topology>
    </subcellularLocation>
</comment>
<feature type="transmembrane region" description="Helical" evidence="17">
    <location>
        <begin position="413"/>
        <end position="431"/>
    </location>
</feature>
<evidence type="ECO:0000256" key="4">
    <source>
        <dbReference type="ARBA" id="ARBA00022692"/>
    </source>
</evidence>
<dbReference type="InterPro" id="IPR017978">
    <property type="entry name" value="GPCR_3_C"/>
</dbReference>
<keyword evidence="3" id="KW-1003">Cell membrane</keyword>
<feature type="domain" description="G-protein coupled receptors family 3 profile" evidence="19">
    <location>
        <begin position="343"/>
        <end position="590"/>
    </location>
</feature>
<evidence type="ECO:0000256" key="8">
    <source>
        <dbReference type="ARBA" id="ARBA00023040"/>
    </source>
</evidence>
<evidence type="ECO:0000256" key="3">
    <source>
        <dbReference type="ARBA" id="ARBA00022475"/>
    </source>
</evidence>
<dbReference type="PROSITE" id="PS50259">
    <property type="entry name" value="G_PROTEIN_RECEP_F3_4"/>
    <property type="match status" value="1"/>
</dbReference>
<keyword evidence="7" id="KW-0770">Synapse</keyword>
<protein>
    <submittedName>
        <fullName evidence="21">Probable G-protein coupled receptor CG31760</fullName>
    </submittedName>
</protein>
<evidence type="ECO:0000256" key="12">
    <source>
        <dbReference type="ARBA" id="ARBA00023180"/>
    </source>
</evidence>
<feature type="signal peptide" evidence="18">
    <location>
        <begin position="1"/>
        <end position="25"/>
    </location>
</feature>
<keyword evidence="15" id="KW-0966">Cell projection</keyword>
<dbReference type="RefSeq" id="XP_017783461.1">
    <property type="nucleotide sequence ID" value="XM_017927972.1"/>
</dbReference>
<dbReference type="Gene3D" id="3.30.450.20">
    <property type="entry name" value="PAS domain"/>
    <property type="match status" value="1"/>
</dbReference>
<dbReference type="Pfam" id="PF00003">
    <property type="entry name" value="7tm_3"/>
    <property type="match status" value="1"/>
</dbReference>
<feature type="transmembrane region" description="Helical" evidence="17">
    <location>
        <begin position="373"/>
        <end position="393"/>
    </location>
</feature>
<evidence type="ECO:0000256" key="2">
    <source>
        <dbReference type="ARBA" id="ARBA00007242"/>
    </source>
</evidence>
<dbReference type="CDD" id="cd15293">
    <property type="entry name" value="7tmC_GPR158-like"/>
    <property type="match status" value="1"/>
</dbReference>
<feature type="transmembrane region" description="Helical" evidence="17">
    <location>
        <begin position="563"/>
        <end position="583"/>
    </location>
</feature>
<sequence length="692" mass="77768">MDVAFPARHFLINAVFITSILCAEGSGTTTKDEIEESLRVIHDVATKSLGDLCITEQFRSLPIPIDATRFEPARQKADLAATLLQDLGLAHHNGLQDAISRNLLVSDQSVVSARVLAINASNGQLANCAWWQRQGLEMGGPRKLTENIPEVGQRPYSEYPWYEDADSSPGLRSPKFMESPANLSYRGWWTYPYYSCGASKWLISYSVPVPSQGRHGLKGFLSLDIDVSTLQINQCEPKADSPSLSQIVVFHGSHKCDNVTSKCYYRPQLSQISWSRGSYQCQCRNGYYSPHHGGIFNGTLVEVAWAQNNSKALENIFTCLKCAPGCSFCHGPQPCLATYHWPFRITLLVFSVTCAFCTVILIMYMFNHRKLKVFKVASPIFLSITLLGCATMYLEMAAIFPVLDTYSCIATKWSRHLGFCITYTALLMKTWRVSLTYRVKSAHKVKLTDKQLLQWMVPILLVMLIYLSTWTLSATPVAEEIEDQESLKFKQCSYNWWDHSLAIGEVLFLAWGIRVCYNVRNAESLFNEARLISYAIYNIALVNCTMVAFHLLIFPQAGPDIKYLLGFVRTQLSTTVTIVLVFGPKVIRVLKGQGDQWDNRARSRGVTASFSLNGIGLVPEDPPDLYQENEELKEEIQKLAAQIEFMKIVHMEMNNRHIKPKPGSYFSSLAGPMQSPMTAKPGCLLSKVTEEL</sequence>
<feature type="transmembrane region" description="Helical" evidence="17">
    <location>
        <begin position="494"/>
        <end position="513"/>
    </location>
</feature>
<dbReference type="InterPro" id="IPR043458">
    <property type="entry name" value="GPR158/179"/>
</dbReference>
<keyword evidence="5 18" id="KW-0732">Signal</keyword>